<name>A0AA41W351_PAPNU</name>
<organism evidence="1 2">
    <name type="scientific">Papaver nudicaule</name>
    <name type="common">Iceland poppy</name>
    <dbReference type="NCBI Taxonomy" id="74823"/>
    <lineage>
        <taxon>Eukaryota</taxon>
        <taxon>Viridiplantae</taxon>
        <taxon>Streptophyta</taxon>
        <taxon>Embryophyta</taxon>
        <taxon>Tracheophyta</taxon>
        <taxon>Spermatophyta</taxon>
        <taxon>Magnoliopsida</taxon>
        <taxon>Ranunculales</taxon>
        <taxon>Papaveraceae</taxon>
        <taxon>Papaveroideae</taxon>
        <taxon>Papaver</taxon>
    </lineage>
</organism>
<evidence type="ECO:0000313" key="2">
    <source>
        <dbReference type="Proteomes" id="UP001177140"/>
    </source>
</evidence>
<gene>
    <name evidence="1" type="ORF">MKW94_002109</name>
</gene>
<dbReference type="EMBL" id="JAJJMA010348309">
    <property type="protein sequence ID" value="MCL7052299.1"/>
    <property type="molecule type" value="Genomic_DNA"/>
</dbReference>
<protein>
    <submittedName>
        <fullName evidence="1">Uncharacterized protein</fullName>
    </submittedName>
</protein>
<comment type="caution">
    <text evidence="1">The sequence shown here is derived from an EMBL/GenBank/DDBJ whole genome shotgun (WGS) entry which is preliminary data.</text>
</comment>
<sequence length="199" mass="22355">MKLQEQSQFKTLDGQFKIEGQRKTEYSGWVNSSAGNFTTRIYEEFKFQNEIKLSNYGQDKEVEQKVNVKTEIRIENDVGHEISKSIISRKYPLKVKISTLPGAEADTFLSITDVSHSSKEKYTRSSSSNEQIQIETENIQDSNGWMLVKDHSVLSGSGSTSQTLTYKDLNGYYSRVVSAANGKIVQDNSTLASVLPFSS</sequence>
<proteinExistence type="predicted"/>
<evidence type="ECO:0000313" key="1">
    <source>
        <dbReference type="EMBL" id="MCL7052299.1"/>
    </source>
</evidence>
<dbReference type="InterPro" id="IPR021102">
    <property type="entry name" value="PNGase_A"/>
</dbReference>
<reference evidence="1" key="1">
    <citation type="submission" date="2022-03" db="EMBL/GenBank/DDBJ databases">
        <title>A functionally conserved STORR gene fusion in Papaver species that diverged 16.8 million years ago.</title>
        <authorList>
            <person name="Catania T."/>
        </authorList>
    </citation>
    <scope>NUCLEOTIDE SEQUENCE</scope>
    <source>
        <strain evidence="1">S-191538</strain>
    </source>
</reference>
<dbReference type="Proteomes" id="UP001177140">
    <property type="component" value="Unassembled WGS sequence"/>
</dbReference>
<dbReference type="PANTHER" id="PTHR31104">
    <property type="entry name" value="PEPTIDE-N4-(N-ACETYL-BETA-GLUCOSAMINYL)ASPARAGINE AMIDASE A PROTEIN"/>
    <property type="match status" value="1"/>
</dbReference>
<keyword evidence="2" id="KW-1185">Reference proteome</keyword>
<dbReference type="AlphaFoldDB" id="A0AA41W351"/>
<accession>A0AA41W351</accession>